<accession>A0ABX7MW48</accession>
<dbReference type="PANTHER" id="PTHR21198">
    <property type="entry name" value="GLUTAMATE RACEMASE"/>
    <property type="match status" value="1"/>
</dbReference>
<keyword evidence="2" id="KW-0413">Isomerase</keyword>
<dbReference type="InterPro" id="IPR033134">
    <property type="entry name" value="Asp/Glu_racemase_AS_2"/>
</dbReference>
<keyword evidence="4" id="KW-1185">Reference proteome</keyword>
<name>A0ABX7MW48_9GAMM</name>
<dbReference type="Pfam" id="PF01177">
    <property type="entry name" value="Asp_Glu_race"/>
    <property type="match status" value="1"/>
</dbReference>
<organism evidence="3 4">
    <name type="scientific">Marinobacter salinisoli</name>
    <dbReference type="NCBI Taxonomy" id="2769486"/>
    <lineage>
        <taxon>Bacteria</taxon>
        <taxon>Pseudomonadati</taxon>
        <taxon>Pseudomonadota</taxon>
        <taxon>Gammaproteobacteria</taxon>
        <taxon>Pseudomonadales</taxon>
        <taxon>Marinobacteraceae</taxon>
        <taxon>Marinobacter</taxon>
    </lineage>
</organism>
<dbReference type="Proteomes" id="UP000663555">
    <property type="component" value="Chromosome"/>
</dbReference>
<proteinExistence type="inferred from homology"/>
<dbReference type="PROSITE" id="PS00924">
    <property type="entry name" value="ASP_GLU_RACEMASE_2"/>
    <property type="match status" value="1"/>
</dbReference>
<dbReference type="SUPFAM" id="SSF53681">
    <property type="entry name" value="Aspartate/glutamate racemase"/>
    <property type="match status" value="2"/>
</dbReference>
<dbReference type="InterPro" id="IPR015942">
    <property type="entry name" value="Asp/Glu/hydantoin_racemase"/>
</dbReference>
<dbReference type="NCBIfam" id="TIGR00035">
    <property type="entry name" value="asp_race"/>
    <property type="match status" value="1"/>
</dbReference>
<dbReference type="PANTHER" id="PTHR21198:SF7">
    <property type="entry name" value="ASPARTATE-GLUTAMATE RACEMASE FAMILY"/>
    <property type="match status" value="1"/>
</dbReference>
<reference evidence="3 4" key="1">
    <citation type="submission" date="2021-03" db="EMBL/GenBank/DDBJ databases">
        <title>Genome sequencing of Marinobacter sp. LPB0319.</title>
        <authorList>
            <person name="Kim J."/>
        </authorList>
    </citation>
    <scope>NUCLEOTIDE SEQUENCE [LARGE SCALE GENOMIC DNA]</scope>
    <source>
        <strain evidence="3 4">LPB0319</strain>
    </source>
</reference>
<dbReference type="Gene3D" id="3.40.50.1860">
    <property type="match status" value="2"/>
</dbReference>
<protein>
    <submittedName>
        <fullName evidence="3">Aspartate/glutamate racemase family protein</fullName>
    </submittedName>
</protein>
<evidence type="ECO:0000256" key="2">
    <source>
        <dbReference type="ARBA" id="ARBA00023235"/>
    </source>
</evidence>
<sequence length="231" mass="25380">MKTIGLIGGMSWESTASYYRVMNELVKSALGGLHSARVLLNSLDFAPLEVMQREGNWDGIAEELAQAAGRLEQGGADFILMGTNTMHRVFSEVEQSVRVPVLHIADATAEVLLAEGVRRVGLLGTSFTMEQSFYKGRLAARHGLEVLTPEPADRKLVHGIIFQELCQGRIREESRQQYLGIMERLTESGAEAIVLGCTEIGLLVTPDDTDIPLYDTARIHAAKAVEWALRS</sequence>
<dbReference type="InterPro" id="IPR004380">
    <property type="entry name" value="Asp_race"/>
</dbReference>
<dbReference type="InterPro" id="IPR001920">
    <property type="entry name" value="Asp/Glu_race"/>
</dbReference>
<gene>
    <name evidence="3" type="ORF">LPB19_08315</name>
</gene>
<dbReference type="EMBL" id="CP071247">
    <property type="protein sequence ID" value="QSP96364.1"/>
    <property type="molecule type" value="Genomic_DNA"/>
</dbReference>
<comment type="similarity">
    <text evidence="1">Belongs to the aspartate/glutamate racemases family.</text>
</comment>
<dbReference type="RefSeq" id="WP_206645591.1">
    <property type="nucleotide sequence ID" value="NZ_CP071247.1"/>
</dbReference>
<evidence type="ECO:0000256" key="1">
    <source>
        <dbReference type="ARBA" id="ARBA00007847"/>
    </source>
</evidence>
<evidence type="ECO:0000313" key="4">
    <source>
        <dbReference type="Proteomes" id="UP000663555"/>
    </source>
</evidence>
<evidence type="ECO:0000313" key="3">
    <source>
        <dbReference type="EMBL" id="QSP96364.1"/>
    </source>
</evidence>